<feature type="region of interest" description="Disordered" evidence="1">
    <location>
        <begin position="223"/>
        <end position="258"/>
    </location>
</feature>
<dbReference type="EMBL" id="KQ030512">
    <property type="protein sequence ID" value="KJZ76289.1"/>
    <property type="molecule type" value="Genomic_DNA"/>
</dbReference>
<feature type="region of interest" description="Disordered" evidence="1">
    <location>
        <begin position="118"/>
        <end position="147"/>
    </location>
</feature>
<proteinExistence type="predicted"/>
<dbReference type="OrthoDB" id="5402147at2759"/>
<reference evidence="2 3" key="1">
    <citation type="journal article" date="2014" name="Genome Biol. Evol.">
        <title>Comparative genomics and transcriptomics analyses reveal divergent lifestyle features of nematode endoparasitic fungus Hirsutella minnesotensis.</title>
        <authorList>
            <person name="Lai Y."/>
            <person name="Liu K."/>
            <person name="Zhang X."/>
            <person name="Zhang X."/>
            <person name="Li K."/>
            <person name="Wang N."/>
            <person name="Shu C."/>
            <person name="Wu Y."/>
            <person name="Wang C."/>
            <person name="Bushley K.E."/>
            <person name="Xiang M."/>
            <person name="Liu X."/>
        </authorList>
    </citation>
    <scope>NUCLEOTIDE SEQUENCE [LARGE SCALE GENOMIC DNA]</scope>
    <source>
        <strain evidence="2 3">3608</strain>
    </source>
</reference>
<feature type="region of interest" description="Disordered" evidence="1">
    <location>
        <begin position="55"/>
        <end position="77"/>
    </location>
</feature>
<protein>
    <submittedName>
        <fullName evidence="2">Uncharacterized protein</fullName>
    </submittedName>
</protein>
<name>A0A0F8A615_9HYPO</name>
<evidence type="ECO:0000313" key="2">
    <source>
        <dbReference type="EMBL" id="KJZ76289.1"/>
    </source>
</evidence>
<feature type="region of interest" description="Disordered" evidence="1">
    <location>
        <begin position="487"/>
        <end position="529"/>
    </location>
</feature>
<dbReference type="AlphaFoldDB" id="A0A0F8A615"/>
<evidence type="ECO:0000313" key="3">
    <source>
        <dbReference type="Proteomes" id="UP000054481"/>
    </source>
</evidence>
<feature type="region of interest" description="Disordered" evidence="1">
    <location>
        <begin position="386"/>
        <end position="405"/>
    </location>
</feature>
<organism evidence="2 3">
    <name type="scientific">Hirsutella minnesotensis 3608</name>
    <dbReference type="NCBI Taxonomy" id="1043627"/>
    <lineage>
        <taxon>Eukaryota</taxon>
        <taxon>Fungi</taxon>
        <taxon>Dikarya</taxon>
        <taxon>Ascomycota</taxon>
        <taxon>Pezizomycotina</taxon>
        <taxon>Sordariomycetes</taxon>
        <taxon>Hypocreomycetidae</taxon>
        <taxon>Hypocreales</taxon>
        <taxon>Ophiocordycipitaceae</taxon>
        <taxon>Hirsutella</taxon>
    </lineage>
</organism>
<feature type="compositionally biased region" description="Low complexity" evidence="1">
    <location>
        <begin position="514"/>
        <end position="529"/>
    </location>
</feature>
<accession>A0A0F8A615</accession>
<feature type="compositionally biased region" description="Polar residues" evidence="1">
    <location>
        <begin position="125"/>
        <end position="138"/>
    </location>
</feature>
<gene>
    <name evidence="2" type="ORF">HIM_04371</name>
</gene>
<sequence>MAFQQPTRQIAQRAHRPAVVDEPGATALHVTSLDRQPLESQSWVLFSPPTEVTTTSYLSGTDQSLPTPGRSQLSDLGSVNTAARSSLFPDAGPAPSFSAVDDAVVDDDAELDSLDSHLPEFRSLPGTQEPSQPASQQAFPVLPTHDGLGSFRLSDEPILGKEAQDQIYQFERYNPRRVRRRLDSFSRGQLDLEHNNLQEQEKRMRIEAWRLDHSRTLLDEVQRETRRRRKSQVSIERLRRPSTAESDNMTWHDEDHIRPEEEEEGIIASITRKLVKDLLGLDDKFLDLIFGGSPPKGHESSNLPRTLEYDDFPFGEYAESSWNAKLVETLSQELGFLVNRVSHHPGAFSTYVRSQQLPLPYAGLPVIPESVDTPQASKLMDTVRPSRSCAPEFQPTMRQSSHPYPSAGVRIEDIAQGRNDEIKSDGAFTQEEWERDLDVKLVFKYVMSRFSGRPTSSPPTGGTHGNAATAQDNAAKFSRVRQHHPLIARSRPADRRPFKSTMPVTSSHIRHHSSCASQSTRRSARRSSCSSRHYWDIGGSIGTGSVVASHNPMGSWGEV</sequence>
<dbReference type="Proteomes" id="UP000054481">
    <property type="component" value="Unassembled WGS sequence"/>
</dbReference>
<keyword evidence="3" id="KW-1185">Reference proteome</keyword>
<evidence type="ECO:0000256" key="1">
    <source>
        <dbReference type="SAM" id="MobiDB-lite"/>
    </source>
</evidence>